<sequence>MLVLSTVSTVPEAKLSIWEWKRDDEHQLGASSLDNEYRQHIISSLRFTVDLQVELPTSAPSQRDSAFLTNHKTQIHSTSPANLQCDLMCHMNVGNIDEHILHCNHPFLMIDPTISTLQEVRRLTNQDQVTALIVTQYERTVDAKK</sequence>
<organism evidence="1 2">
    <name type="scientific">Blattamonas nauphoetae</name>
    <dbReference type="NCBI Taxonomy" id="2049346"/>
    <lineage>
        <taxon>Eukaryota</taxon>
        <taxon>Metamonada</taxon>
        <taxon>Preaxostyla</taxon>
        <taxon>Oxymonadida</taxon>
        <taxon>Blattamonas</taxon>
    </lineage>
</organism>
<protein>
    <submittedName>
        <fullName evidence="1">Uncharacterized protein</fullName>
    </submittedName>
</protein>
<keyword evidence="2" id="KW-1185">Reference proteome</keyword>
<dbReference type="EMBL" id="JARBJD010000258">
    <property type="protein sequence ID" value="KAK2945487.1"/>
    <property type="molecule type" value="Genomic_DNA"/>
</dbReference>
<gene>
    <name evidence="1" type="ORF">BLNAU_19560</name>
</gene>
<evidence type="ECO:0000313" key="2">
    <source>
        <dbReference type="Proteomes" id="UP001281761"/>
    </source>
</evidence>
<name>A0ABQ9X1C7_9EUKA</name>
<proteinExistence type="predicted"/>
<dbReference type="Proteomes" id="UP001281761">
    <property type="component" value="Unassembled WGS sequence"/>
</dbReference>
<evidence type="ECO:0000313" key="1">
    <source>
        <dbReference type="EMBL" id="KAK2945487.1"/>
    </source>
</evidence>
<comment type="caution">
    <text evidence="1">The sequence shown here is derived from an EMBL/GenBank/DDBJ whole genome shotgun (WGS) entry which is preliminary data.</text>
</comment>
<reference evidence="1 2" key="1">
    <citation type="journal article" date="2022" name="bioRxiv">
        <title>Genomics of Preaxostyla Flagellates Illuminates Evolutionary Transitions and the Path Towards Mitochondrial Loss.</title>
        <authorList>
            <person name="Novak L.V.F."/>
            <person name="Treitli S.C."/>
            <person name="Pyrih J."/>
            <person name="Halakuc P."/>
            <person name="Pipaliya S.V."/>
            <person name="Vacek V."/>
            <person name="Brzon O."/>
            <person name="Soukal P."/>
            <person name="Eme L."/>
            <person name="Dacks J.B."/>
            <person name="Karnkowska A."/>
            <person name="Elias M."/>
            <person name="Hampl V."/>
        </authorList>
    </citation>
    <scope>NUCLEOTIDE SEQUENCE [LARGE SCALE GENOMIC DNA]</scope>
    <source>
        <strain evidence="1">NAU3</strain>
        <tissue evidence="1">Gut</tissue>
    </source>
</reference>
<accession>A0ABQ9X1C7</accession>